<keyword evidence="2" id="KW-1185">Reference proteome</keyword>
<name>A0A367K6C8_RHIST</name>
<organism evidence="1 2">
    <name type="scientific">Rhizopus stolonifer</name>
    <name type="common">Rhizopus nigricans</name>
    <dbReference type="NCBI Taxonomy" id="4846"/>
    <lineage>
        <taxon>Eukaryota</taxon>
        <taxon>Fungi</taxon>
        <taxon>Fungi incertae sedis</taxon>
        <taxon>Mucoromycota</taxon>
        <taxon>Mucoromycotina</taxon>
        <taxon>Mucoromycetes</taxon>
        <taxon>Mucorales</taxon>
        <taxon>Mucorineae</taxon>
        <taxon>Rhizopodaceae</taxon>
        <taxon>Rhizopus</taxon>
    </lineage>
</organism>
<comment type="caution">
    <text evidence="1">The sequence shown here is derived from an EMBL/GenBank/DDBJ whole genome shotgun (WGS) entry which is preliminary data.</text>
</comment>
<evidence type="ECO:0000313" key="1">
    <source>
        <dbReference type="EMBL" id="RCH97689.1"/>
    </source>
</evidence>
<dbReference type="OrthoDB" id="25002at2759"/>
<dbReference type="Proteomes" id="UP000253551">
    <property type="component" value="Unassembled WGS sequence"/>
</dbReference>
<proteinExistence type="predicted"/>
<dbReference type="AlphaFoldDB" id="A0A367K6C8"/>
<accession>A0A367K6C8</accession>
<gene>
    <name evidence="1" type="ORF">CU098_008542</name>
</gene>
<evidence type="ECO:0000313" key="2">
    <source>
        <dbReference type="Proteomes" id="UP000253551"/>
    </source>
</evidence>
<evidence type="ECO:0008006" key="3">
    <source>
        <dbReference type="Google" id="ProtNLM"/>
    </source>
</evidence>
<dbReference type="STRING" id="4846.A0A367K6C8"/>
<dbReference type="CDD" id="cd20546">
    <property type="entry name" value="CYCLIN_SpCG1C_ScCTK2-like_rpt2"/>
    <property type="match status" value="1"/>
</dbReference>
<dbReference type="EMBL" id="PJQM01002153">
    <property type="protein sequence ID" value="RCH97689.1"/>
    <property type="molecule type" value="Genomic_DNA"/>
</dbReference>
<reference evidence="1 2" key="1">
    <citation type="journal article" date="2018" name="G3 (Bethesda)">
        <title>Phylogenetic and Phylogenomic Definition of Rhizopus Species.</title>
        <authorList>
            <person name="Gryganskyi A.P."/>
            <person name="Golan J."/>
            <person name="Dolatabadi S."/>
            <person name="Mondo S."/>
            <person name="Robb S."/>
            <person name="Idnurm A."/>
            <person name="Muszewska A."/>
            <person name="Steczkiewicz K."/>
            <person name="Masonjones S."/>
            <person name="Liao H.L."/>
            <person name="Gajdeczka M.T."/>
            <person name="Anike F."/>
            <person name="Vuek A."/>
            <person name="Anishchenko I.M."/>
            <person name="Voigt K."/>
            <person name="de Hoog G.S."/>
            <person name="Smith M.E."/>
            <person name="Heitman J."/>
            <person name="Vilgalys R."/>
            <person name="Stajich J.E."/>
        </authorList>
    </citation>
    <scope>NUCLEOTIDE SEQUENCE [LARGE SCALE GENOMIC DNA]</scope>
    <source>
        <strain evidence="1 2">LSU 92-RS-03</strain>
    </source>
</reference>
<protein>
    <recommendedName>
        <fullName evidence="3">Cyclin C-terminal domain-containing protein</fullName>
    </recommendedName>
</protein>
<sequence length="102" mass="11374">MDPEMSAIARLAWMYVWDSLLSPKIALTHAIPSIGLGCLYLALQTSQTDMPMSMSEYVDMWGASENISVQAVRDVVIDLLELYQHFPSTISTPNTKIPVKKT</sequence>
<dbReference type="SUPFAM" id="SSF47954">
    <property type="entry name" value="Cyclin-like"/>
    <property type="match status" value="1"/>
</dbReference>
<dbReference type="Gene3D" id="1.10.472.10">
    <property type="entry name" value="Cyclin-like"/>
    <property type="match status" value="1"/>
</dbReference>
<dbReference type="InterPro" id="IPR036915">
    <property type="entry name" value="Cyclin-like_sf"/>
</dbReference>